<dbReference type="Pfam" id="PF00144">
    <property type="entry name" value="Beta-lactamase"/>
    <property type="match status" value="1"/>
</dbReference>
<dbReference type="PROSITE" id="PS51257">
    <property type="entry name" value="PROKAR_LIPOPROTEIN"/>
    <property type="match status" value="1"/>
</dbReference>
<name>A0A2S1R0F3_9FLAO</name>
<dbReference type="InterPro" id="IPR001466">
    <property type="entry name" value="Beta-lactam-related"/>
</dbReference>
<organism evidence="3 4">
    <name type="scientific">Flavobacterium album</name>
    <dbReference type="NCBI Taxonomy" id="2175091"/>
    <lineage>
        <taxon>Bacteria</taxon>
        <taxon>Pseudomonadati</taxon>
        <taxon>Bacteroidota</taxon>
        <taxon>Flavobacteriia</taxon>
        <taxon>Flavobacteriales</taxon>
        <taxon>Flavobacteriaceae</taxon>
        <taxon>Flavobacterium</taxon>
    </lineage>
</organism>
<evidence type="ECO:0000313" key="3">
    <source>
        <dbReference type="EMBL" id="AWH86142.1"/>
    </source>
</evidence>
<protein>
    <recommendedName>
        <fullName evidence="2">Beta-lactamase-related domain-containing protein</fullName>
    </recommendedName>
</protein>
<evidence type="ECO:0000256" key="1">
    <source>
        <dbReference type="SAM" id="SignalP"/>
    </source>
</evidence>
<sequence>MKILKLLPLLYLFVFVACNNDDDVKPSVDKKPLLQEKLNAALADFPGLSLSVKTPTESYTLVAGDAAVGQTPMQTGSLQYMQSISKTFTAVAVLKLKEEGKIDLDARINTYLPADICNNLANGNSITVRQLMNMTSGLPDYLDNDLFFEDVLSGPLPMPSEQILGYIYGKPANFTPGTSFSYSNINYHLLALIIDSVTENGHRQYITQNVIGSAGLTNTYYIAGSDITAAPAGTVASYLADGNTFTDISALQLGTVLSFIGDDGIVAAPADIASFYYKLLHDGSLVSAASLAEMKTTVSLQGEPIYGLGLHFYKTDSSVHAIGHDGSGAGAGAYAFYFPSKNTSIVLCTNTGTLTDAAKETQLMNLWQEVSGILLE</sequence>
<dbReference type="RefSeq" id="WP_108778858.1">
    <property type="nucleotide sequence ID" value="NZ_CP029186.1"/>
</dbReference>
<dbReference type="PANTHER" id="PTHR46825">
    <property type="entry name" value="D-ALANYL-D-ALANINE-CARBOXYPEPTIDASE/ENDOPEPTIDASE AMPH"/>
    <property type="match status" value="1"/>
</dbReference>
<dbReference type="AlphaFoldDB" id="A0A2S1R0F3"/>
<accession>A0A2S1R0F3</accession>
<feature type="chain" id="PRO_5015503099" description="Beta-lactamase-related domain-containing protein" evidence="1">
    <location>
        <begin position="20"/>
        <end position="376"/>
    </location>
</feature>
<dbReference type="Proteomes" id="UP000244929">
    <property type="component" value="Chromosome"/>
</dbReference>
<dbReference type="KEGG" id="falb:HYN59_13940"/>
<dbReference type="EMBL" id="CP029186">
    <property type="protein sequence ID" value="AWH86142.1"/>
    <property type="molecule type" value="Genomic_DNA"/>
</dbReference>
<evidence type="ECO:0000313" key="4">
    <source>
        <dbReference type="Proteomes" id="UP000244929"/>
    </source>
</evidence>
<dbReference type="OrthoDB" id="9793489at2"/>
<feature type="signal peptide" evidence="1">
    <location>
        <begin position="1"/>
        <end position="19"/>
    </location>
</feature>
<dbReference type="InterPro" id="IPR012338">
    <property type="entry name" value="Beta-lactam/transpept-like"/>
</dbReference>
<dbReference type="SUPFAM" id="SSF56601">
    <property type="entry name" value="beta-lactamase/transpeptidase-like"/>
    <property type="match status" value="1"/>
</dbReference>
<dbReference type="InterPro" id="IPR050491">
    <property type="entry name" value="AmpC-like"/>
</dbReference>
<dbReference type="PANTHER" id="PTHR46825:SF9">
    <property type="entry name" value="BETA-LACTAMASE-RELATED DOMAIN-CONTAINING PROTEIN"/>
    <property type="match status" value="1"/>
</dbReference>
<keyword evidence="1" id="KW-0732">Signal</keyword>
<evidence type="ECO:0000259" key="2">
    <source>
        <dbReference type="Pfam" id="PF00144"/>
    </source>
</evidence>
<proteinExistence type="predicted"/>
<keyword evidence="4" id="KW-1185">Reference proteome</keyword>
<dbReference type="Gene3D" id="3.40.710.10">
    <property type="entry name" value="DD-peptidase/beta-lactamase superfamily"/>
    <property type="match status" value="1"/>
</dbReference>
<gene>
    <name evidence="3" type="ORF">HYN59_13940</name>
</gene>
<feature type="domain" description="Beta-lactamase-related" evidence="2">
    <location>
        <begin position="45"/>
        <end position="362"/>
    </location>
</feature>
<reference evidence="3 4" key="1">
    <citation type="submission" date="2018-04" db="EMBL/GenBank/DDBJ databases">
        <title>Genome sequencing of Flavobacterium sp. HYN0059.</title>
        <authorList>
            <person name="Yi H."/>
            <person name="Baek C."/>
        </authorList>
    </citation>
    <scope>NUCLEOTIDE SEQUENCE [LARGE SCALE GENOMIC DNA]</scope>
    <source>
        <strain evidence="3 4">HYN0059</strain>
    </source>
</reference>